<name>A0A2T0LDZ1_9BACL</name>
<reference evidence="2 3" key="1">
    <citation type="submission" date="2018-03" db="EMBL/GenBank/DDBJ databases">
        <title>Genomic Encyclopedia of Archaeal and Bacterial Type Strains, Phase II (KMG-II): from individual species to whole genera.</title>
        <authorList>
            <person name="Goeker M."/>
        </authorList>
    </citation>
    <scope>NUCLEOTIDE SEQUENCE [LARGE SCALE GENOMIC DNA]</scope>
    <source>
        <strain evidence="2 3">DSM 44946</strain>
    </source>
</reference>
<dbReference type="RefSeq" id="WP_146130470.1">
    <property type="nucleotide sequence ID" value="NZ_PVNE01000015.1"/>
</dbReference>
<dbReference type="Proteomes" id="UP000237797">
    <property type="component" value="Unassembled WGS sequence"/>
</dbReference>
<feature type="region of interest" description="Disordered" evidence="1">
    <location>
        <begin position="27"/>
        <end position="54"/>
    </location>
</feature>
<feature type="compositionally biased region" description="Polar residues" evidence="1">
    <location>
        <begin position="34"/>
        <end position="43"/>
    </location>
</feature>
<protein>
    <submittedName>
        <fullName evidence="2">Uncharacterized protein</fullName>
    </submittedName>
</protein>
<evidence type="ECO:0000313" key="3">
    <source>
        <dbReference type="Proteomes" id="UP000237797"/>
    </source>
</evidence>
<evidence type="ECO:0000256" key="1">
    <source>
        <dbReference type="SAM" id="MobiDB-lite"/>
    </source>
</evidence>
<dbReference type="EMBL" id="PVNE01000015">
    <property type="protein sequence ID" value="PRX40281.1"/>
    <property type="molecule type" value="Genomic_DNA"/>
</dbReference>
<comment type="caution">
    <text evidence="2">The sequence shown here is derived from an EMBL/GenBank/DDBJ whole genome shotgun (WGS) entry which is preliminary data.</text>
</comment>
<accession>A0A2T0LDZ1</accession>
<keyword evidence="3" id="KW-1185">Reference proteome</keyword>
<gene>
    <name evidence="2" type="ORF">CLV97_11578</name>
</gene>
<feature type="compositionally biased region" description="Basic and acidic residues" evidence="1">
    <location>
        <begin position="44"/>
        <end position="54"/>
    </location>
</feature>
<sequence length="68" mass="7321">MLVTLQEAKEDLKLDPGSKLEDDMLRLSKLPKSSKANGSSSVQGKEKYGGDKRNAAKCGLNADVQLKS</sequence>
<proteinExistence type="predicted"/>
<organism evidence="2 3">
    <name type="scientific">Planifilum fimeticola</name>
    <dbReference type="NCBI Taxonomy" id="201975"/>
    <lineage>
        <taxon>Bacteria</taxon>
        <taxon>Bacillati</taxon>
        <taxon>Bacillota</taxon>
        <taxon>Bacilli</taxon>
        <taxon>Bacillales</taxon>
        <taxon>Thermoactinomycetaceae</taxon>
        <taxon>Planifilum</taxon>
    </lineage>
</organism>
<evidence type="ECO:0000313" key="2">
    <source>
        <dbReference type="EMBL" id="PRX40281.1"/>
    </source>
</evidence>
<dbReference type="AlphaFoldDB" id="A0A2T0LDZ1"/>